<dbReference type="AlphaFoldDB" id="X1KZX1"/>
<proteinExistence type="predicted"/>
<dbReference type="EMBL" id="BARU01040029">
    <property type="protein sequence ID" value="GAH87453.1"/>
    <property type="molecule type" value="Genomic_DNA"/>
</dbReference>
<sequence>KSPEGKTALSGGVACTRIHDNITKTNNLLPSILMLNRYLLKFFLFIHRKKLMKH</sequence>
<gene>
    <name evidence="1" type="ORF">S03H2_61949</name>
</gene>
<comment type="caution">
    <text evidence="1">The sequence shown here is derived from an EMBL/GenBank/DDBJ whole genome shotgun (WGS) entry which is preliminary data.</text>
</comment>
<feature type="non-terminal residue" evidence="1">
    <location>
        <position position="1"/>
    </location>
</feature>
<name>X1KZX1_9ZZZZ</name>
<reference evidence="1" key="1">
    <citation type="journal article" date="2014" name="Front. Microbiol.">
        <title>High frequency of phylogenetically diverse reductive dehalogenase-homologous genes in deep subseafloor sedimentary metagenomes.</title>
        <authorList>
            <person name="Kawai M."/>
            <person name="Futagami T."/>
            <person name="Toyoda A."/>
            <person name="Takaki Y."/>
            <person name="Nishi S."/>
            <person name="Hori S."/>
            <person name="Arai W."/>
            <person name="Tsubouchi T."/>
            <person name="Morono Y."/>
            <person name="Uchiyama I."/>
            <person name="Ito T."/>
            <person name="Fujiyama A."/>
            <person name="Inagaki F."/>
            <person name="Takami H."/>
        </authorList>
    </citation>
    <scope>NUCLEOTIDE SEQUENCE</scope>
    <source>
        <strain evidence="1">Expedition CK06-06</strain>
    </source>
</reference>
<accession>X1KZX1</accession>
<organism evidence="1">
    <name type="scientific">marine sediment metagenome</name>
    <dbReference type="NCBI Taxonomy" id="412755"/>
    <lineage>
        <taxon>unclassified sequences</taxon>
        <taxon>metagenomes</taxon>
        <taxon>ecological metagenomes</taxon>
    </lineage>
</organism>
<protein>
    <submittedName>
        <fullName evidence="1">Uncharacterized protein</fullName>
    </submittedName>
</protein>
<evidence type="ECO:0000313" key="1">
    <source>
        <dbReference type="EMBL" id="GAH87453.1"/>
    </source>
</evidence>